<keyword evidence="7" id="KW-0675">Receptor</keyword>
<evidence type="ECO:0000313" key="12">
    <source>
        <dbReference type="Proteomes" id="UP001159405"/>
    </source>
</evidence>
<comment type="subcellular location">
    <subcellularLocation>
        <location evidence="1">Cell membrane</location>
        <topology evidence="1">Multi-pass membrane protein</topology>
    </subcellularLocation>
</comment>
<feature type="transmembrane region" description="Helical" evidence="9">
    <location>
        <begin position="107"/>
        <end position="127"/>
    </location>
</feature>
<keyword evidence="2" id="KW-1003">Cell membrane</keyword>
<feature type="transmembrane region" description="Helical" evidence="9">
    <location>
        <begin position="179"/>
        <end position="208"/>
    </location>
</feature>
<sequence length="352" mass="40031">MNNLTENFSRQNFSTEETLEDLTLDTETKVIFTFLGITALLITVANSLVLVLAWNMKFLRTKTNLFLLSLAASDLLSGILVIPLVIACNLVYDSNSEQICIAMDICQRGLAISTILHLACAVIERYLKISAPFKYVSLVTRPRILKVLFSVWISAISISLVQLVWFAPKEQESANSQYLIYNVMVLCLFVFVPFIVTLVAFIRIFIIMKNSQECRKKMIYRTPSSVQKRTRSVNGKRSLLIYLTMLICFVLAWFPYFFLTIFIDMNSSIVEGIPAWINVMFLFLKTSSALFNPLLFTYFKADFQKALRNISNGSWKNASVTSANIAIMRKRTMSNTLTTQAGKDTELKSKRP</sequence>
<evidence type="ECO:0000259" key="10">
    <source>
        <dbReference type="PROSITE" id="PS50262"/>
    </source>
</evidence>
<keyword evidence="8" id="KW-0807">Transducer</keyword>
<dbReference type="Gene3D" id="1.20.1070.10">
    <property type="entry name" value="Rhodopsin 7-helix transmembrane proteins"/>
    <property type="match status" value="1"/>
</dbReference>
<dbReference type="Proteomes" id="UP001159405">
    <property type="component" value="Unassembled WGS sequence"/>
</dbReference>
<evidence type="ECO:0000256" key="2">
    <source>
        <dbReference type="ARBA" id="ARBA00022475"/>
    </source>
</evidence>
<evidence type="ECO:0000256" key="7">
    <source>
        <dbReference type="ARBA" id="ARBA00023170"/>
    </source>
</evidence>
<keyword evidence="12" id="KW-1185">Reference proteome</keyword>
<feature type="transmembrane region" description="Helical" evidence="9">
    <location>
        <begin position="65"/>
        <end position="87"/>
    </location>
</feature>
<dbReference type="PANTHER" id="PTHR24249:SF372">
    <property type="entry name" value="G-PROTEIN COUPLED RECEPTORS FAMILY 1 PROFILE DOMAIN-CONTAINING PROTEIN"/>
    <property type="match status" value="1"/>
</dbReference>
<evidence type="ECO:0000256" key="8">
    <source>
        <dbReference type="ARBA" id="ARBA00023224"/>
    </source>
</evidence>
<protein>
    <recommendedName>
        <fullName evidence="10">G-protein coupled receptors family 1 profile domain-containing protein</fullName>
    </recommendedName>
</protein>
<dbReference type="PRINTS" id="PR00237">
    <property type="entry name" value="GPCRRHODOPSN"/>
</dbReference>
<feature type="transmembrane region" description="Helical" evidence="9">
    <location>
        <begin position="239"/>
        <end position="263"/>
    </location>
</feature>
<dbReference type="CDD" id="cd00637">
    <property type="entry name" value="7tm_classA_rhodopsin-like"/>
    <property type="match status" value="1"/>
</dbReference>
<dbReference type="InterPro" id="IPR000276">
    <property type="entry name" value="GPCR_Rhodpsn"/>
</dbReference>
<comment type="caution">
    <text evidence="11">The sequence shown here is derived from an EMBL/GenBank/DDBJ whole genome shotgun (WGS) entry which is preliminary data.</text>
</comment>
<keyword evidence="5" id="KW-0297">G-protein coupled receptor</keyword>
<feature type="domain" description="G-protein coupled receptors family 1 profile" evidence="10">
    <location>
        <begin position="45"/>
        <end position="296"/>
    </location>
</feature>
<dbReference type="InterPro" id="IPR050569">
    <property type="entry name" value="TAAR"/>
</dbReference>
<reference evidence="11 12" key="1">
    <citation type="submission" date="2022-05" db="EMBL/GenBank/DDBJ databases">
        <authorList>
            <consortium name="Genoscope - CEA"/>
            <person name="William W."/>
        </authorList>
    </citation>
    <scope>NUCLEOTIDE SEQUENCE [LARGE SCALE GENOMIC DNA]</scope>
</reference>
<organism evidence="11 12">
    <name type="scientific">Porites lobata</name>
    <dbReference type="NCBI Taxonomy" id="104759"/>
    <lineage>
        <taxon>Eukaryota</taxon>
        <taxon>Metazoa</taxon>
        <taxon>Cnidaria</taxon>
        <taxon>Anthozoa</taxon>
        <taxon>Hexacorallia</taxon>
        <taxon>Scleractinia</taxon>
        <taxon>Fungiina</taxon>
        <taxon>Poritidae</taxon>
        <taxon>Porites</taxon>
    </lineage>
</organism>
<keyword evidence="4 9" id="KW-1133">Transmembrane helix</keyword>
<accession>A0ABN8PV29</accession>
<evidence type="ECO:0000256" key="1">
    <source>
        <dbReference type="ARBA" id="ARBA00004651"/>
    </source>
</evidence>
<evidence type="ECO:0000256" key="9">
    <source>
        <dbReference type="SAM" id="Phobius"/>
    </source>
</evidence>
<evidence type="ECO:0000256" key="6">
    <source>
        <dbReference type="ARBA" id="ARBA00023136"/>
    </source>
</evidence>
<evidence type="ECO:0000313" key="11">
    <source>
        <dbReference type="EMBL" id="CAH3150869.1"/>
    </source>
</evidence>
<keyword evidence="3 9" id="KW-0812">Transmembrane</keyword>
<dbReference type="EMBL" id="CALNXK010000090">
    <property type="protein sequence ID" value="CAH3150869.1"/>
    <property type="molecule type" value="Genomic_DNA"/>
</dbReference>
<keyword evidence="6 9" id="KW-0472">Membrane</keyword>
<gene>
    <name evidence="11" type="ORF">PLOB_00048314</name>
</gene>
<dbReference type="Pfam" id="PF00001">
    <property type="entry name" value="7tm_1"/>
    <property type="match status" value="1"/>
</dbReference>
<dbReference type="PANTHER" id="PTHR24249">
    <property type="entry name" value="HISTAMINE RECEPTOR-RELATED G-PROTEIN COUPLED RECEPTOR"/>
    <property type="match status" value="1"/>
</dbReference>
<feature type="transmembrane region" description="Helical" evidence="9">
    <location>
        <begin position="30"/>
        <end position="53"/>
    </location>
</feature>
<feature type="transmembrane region" description="Helical" evidence="9">
    <location>
        <begin position="275"/>
        <end position="299"/>
    </location>
</feature>
<feature type="transmembrane region" description="Helical" evidence="9">
    <location>
        <begin position="147"/>
        <end position="167"/>
    </location>
</feature>
<evidence type="ECO:0000256" key="3">
    <source>
        <dbReference type="ARBA" id="ARBA00022692"/>
    </source>
</evidence>
<evidence type="ECO:0000256" key="4">
    <source>
        <dbReference type="ARBA" id="ARBA00022989"/>
    </source>
</evidence>
<dbReference type="InterPro" id="IPR017452">
    <property type="entry name" value="GPCR_Rhodpsn_7TM"/>
</dbReference>
<dbReference type="PROSITE" id="PS50262">
    <property type="entry name" value="G_PROTEIN_RECEP_F1_2"/>
    <property type="match status" value="1"/>
</dbReference>
<evidence type="ECO:0000256" key="5">
    <source>
        <dbReference type="ARBA" id="ARBA00023040"/>
    </source>
</evidence>
<dbReference type="SUPFAM" id="SSF81321">
    <property type="entry name" value="Family A G protein-coupled receptor-like"/>
    <property type="match status" value="1"/>
</dbReference>
<name>A0ABN8PV29_9CNID</name>
<proteinExistence type="predicted"/>